<comment type="caution">
    <text evidence="12">The sequence shown here is derived from an EMBL/GenBank/DDBJ whole genome shotgun (WGS) entry which is preliminary data.</text>
</comment>
<keyword evidence="4 8" id="KW-0812">Transmembrane</keyword>
<dbReference type="PROSITE" id="PS52016">
    <property type="entry name" value="TONB_DEPENDENT_REC_3"/>
    <property type="match status" value="1"/>
</dbReference>
<keyword evidence="5 9" id="KW-0798">TonB box</keyword>
<feature type="domain" description="TonB-dependent receptor plug" evidence="11">
    <location>
        <begin position="199"/>
        <end position="302"/>
    </location>
</feature>
<dbReference type="GO" id="GO:0009279">
    <property type="term" value="C:cell outer membrane"/>
    <property type="evidence" value="ECO:0007669"/>
    <property type="project" value="UniProtKB-SubCell"/>
</dbReference>
<proteinExistence type="inferred from homology"/>
<keyword evidence="12" id="KW-0675">Receptor</keyword>
<keyword evidence="7 8" id="KW-0998">Cell outer membrane</keyword>
<evidence type="ECO:0000313" key="12">
    <source>
        <dbReference type="EMBL" id="MBT1688804.1"/>
    </source>
</evidence>
<evidence type="ECO:0000259" key="11">
    <source>
        <dbReference type="Pfam" id="PF07715"/>
    </source>
</evidence>
<dbReference type="Pfam" id="PF00593">
    <property type="entry name" value="TonB_dep_Rec_b-barrel"/>
    <property type="match status" value="1"/>
</dbReference>
<dbReference type="InterPro" id="IPR012910">
    <property type="entry name" value="Plug_dom"/>
</dbReference>
<dbReference type="InterPro" id="IPR023996">
    <property type="entry name" value="TonB-dep_OMP_SusC/RagA"/>
</dbReference>
<keyword evidence="3 8" id="KW-1134">Transmembrane beta strand</keyword>
<evidence type="ECO:0000256" key="5">
    <source>
        <dbReference type="ARBA" id="ARBA00023077"/>
    </source>
</evidence>
<dbReference type="InterPro" id="IPR000531">
    <property type="entry name" value="Beta-barrel_TonB"/>
</dbReference>
<feature type="domain" description="TonB-dependent receptor-like beta-barrel" evidence="10">
    <location>
        <begin position="522"/>
        <end position="874"/>
    </location>
</feature>
<dbReference type="SUPFAM" id="SSF49464">
    <property type="entry name" value="Carboxypeptidase regulatory domain-like"/>
    <property type="match status" value="1"/>
</dbReference>
<dbReference type="Pfam" id="PF13715">
    <property type="entry name" value="CarbopepD_reg_2"/>
    <property type="match status" value="1"/>
</dbReference>
<dbReference type="EMBL" id="JAHESC010000031">
    <property type="protein sequence ID" value="MBT1688804.1"/>
    <property type="molecule type" value="Genomic_DNA"/>
</dbReference>
<evidence type="ECO:0000256" key="8">
    <source>
        <dbReference type="PROSITE-ProRule" id="PRU01360"/>
    </source>
</evidence>
<dbReference type="Gene3D" id="2.60.40.1120">
    <property type="entry name" value="Carboxypeptidase-like, regulatory domain"/>
    <property type="match status" value="1"/>
</dbReference>
<reference evidence="12 13" key="1">
    <citation type="submission" date="2021-05" db="EMBL/GenBank/DDBJ databases">
        <title>A Polyphasic approach of four new species of the genus Ohtaekwangia: Ohtaekwangia histidinii sp. nov., Ohtaekwangia cretensis sp. nov., Ohtaekwangia indiensis sp. nov., Ohtaekwangia reichenbachii sp. nov. from diverse environment.</title>
        <authorList>
            <person name="Octaviana S."/>
        </authorList>
    </citation>
    <scope>NUCLEOTIDE SEQUENCE [LARGE SCALE GENOMIC DNA]</scope>
    <source>
        <strain evidence="12 13">PWU37</strain>
    </source>
</reference>
<evidence type="ECO:0000256" key="3">
    <source>
        <dbReference type="ARBA" id="ARBA00022452"/>
    </source>
</evidence>
<dbReference type="AlphaFoldDB" id="A0AAP2GEX8"/>
<evidence type="ECO:0000256" key="6">
    <source>
        <dbReference type="ARBA" id="ARBA00023136"/>
    </source>
</evidence>
<dbReference type="Gene3D" id="2.40.170.20">
    <property type="entry name" value="TonB-dependent receptor, beta-barrel domain"/>
    <property type="match status" value="1"/>
</dbReference>
<sequence length="1151" mass="128327">MQCLLAAPSNGQDLEEVKISVNLKDVALTEVFSAIETQTDYVFGYNSQVRKIKKRFTFQSSHISIAEILRAVSRQADLKFKQINYNITVSPKSPTAYVEPTSYTDVVITGQVTDAVTGESMPGVNVMVKGTSIGTSTDADGRYSLKVPDDAIIQFTFIGYATFEVVAGTQTTIDVQLKTDSKSLEEIVVIGYGTERKGNLTGSVDQVNGEVFENRPVANVSQGLQGLIPNLNIVPEDGKPIQSPTYNIRGTTSIGQGGGALVLIDGVEGDPRMLNPRDIANVSVLKDAASAAIYGARAAFGVVLITTRRPAVNKMTIDYTTNISSKKPTAVPDLVTDGYQQAMIFNEAWTAWNDYSQTPQNVNKTLKFSPEYLAELKRRSEDPTLPKVEVGPNGEYVYYGNTDWYDALYKDHTTAMEHNLSISGSTEKASLYVTGRYFKQDGLFRYNSDDFKMYNFRVKGTVQVTPWLELENNTQYSDMKYHNPLNTGEGGSIWRNIADEGHVMSPMFNPDGTLTYSAAYTVGDFWFGKNGIDMKNRVLRNTTGFTAEFFDKKFRVKGNFTYQNTDSARKTLRVPVPYSRRPGVIEYVGTATNDIRVANSVTQYIATNIYAEYENTYNEKHYVKGLIGYNYEQSALEGLSAQRNGLIYDGVEDINLALGQSYTTIGGWDKWNVLGGFFRLNYHYNDKYLLEVNGRYDGSSKFPTNERFAFFPSVSAGWRVSNESFWKVSPNLISDLKLRASYGSLGNGSIASYAFQEKFAIRQANLALGGVKPPYTSQPNVLPDGLTWETSTTQNIGLDLSMVRNRLTLSADAYIRKTTDMFTVGRTLPAVFGTDIPKGNYADLKTTGWEVVLNWNDEVNVGSKTLGYIVRLTLADNQSVIEKYNNPDKKLIDYYEGQKLGEIWGYETEGFFASDEDIRTHADQTLIKSSTSGKTLPGDIKFRDLDGNNKIDNGTATANKPGDMRVIGNSKARYTYGIMLGATWNNFALSGFFQGVGKQDWWPGTEADAFWGPYNRPYNGTPEYIVGNYWTEDKPYGYFPRMRGYAAQSDWRELGVKQTKYLQNVAYIRLKNVQLSYTLPKSLVEKISASNARIYVTGENLWTWSPLYRLTRDIDVESIGPSDKVLTTSNAGNGNNYPILKSYTAGLVVTF</sequence>
<dbReference type="NCBIfam" id="TIGR04056">
    <property type="entry name" value="OMP_RagA_SusC"/>
    <property type="match status" value="1"/>
</dbReference>
<dbReference type="SUPFAM" id="SSF56935">
    <property type="entry name" value="Porins"/>
    <property type="match status" value="1"/>
</dbReference>
<evidence type="ECO:0000256" key="1">
    <source>
        <dbReference type="ARBA" id="ARBA00004571"/>
    </source>
</evidence>
<dbReference type="Proteomes" id="UP001319180">
    <property type="component" value="Unassembled WGS sequence"/>
</dbReference>
<evidence type="ECO:0000256" key="7">
    <source>
        <dbReference type="ARBA" id="ARBA00023237"/>
    </source>
</evidence>
<evidence type="ECO:0000256" key="2">
    <source>
        <dbReference type="ARBA" id="ARBA00022448"/>
    </source>
</evidence>
<evidence type="ECO:0000313" key="13">
    <source>
        <dbReference type="Proteomes" id="UP001319180"/>
    </source>
</evidence>
<keyword evidence="6 8" id="KW-0472">Membrane</keyword>
<dbReference type="Gene3D" id="2.170.130.10">
    <property type="entry name" value="TonB-dependent receptor, plug domain"/>
    <property type="match status" value="1"/>
</dbReference>
<evidence type="ECO:0000259" key="10">
    <source>
        <dbReference type="Pfam" id="PF00593"/>
    </source>
</evidence>
<dbReference type="Pfam" id="PF07715">
    <property type="entry name" value="Plug"/>
    <property type="match status" value="1"/>
</dbReference>
<name>A0AAP2GEX8_9BACT</name>
<dbReference type="NCBIfam" id="TIGR04057">
    <property type="entry name" value="SusC_RagA_signa"/>
    <property type="match status" value="1"/>
</dbReference>
<keyword evidence="13" id="KW-1185">Reference proteome</keyword>
<comment type="similarity">
    <text evidence="8 9">Belongs to the TonB-dependent receptor family.</text>
</comment>
<dbReference type="InterPro" id="IPR039426">
    <property type="entry name" value="TonB-dep_rcpt-like"/>
</dbReference>
<evidence type="ECO:0000256" key="9">
    <source>
        <dbReference type="RuleBase" id="RU003357"/>
    </source>
</evidence>
<keyword evidence="2 8" id="KW-0813">Transport</keyword>
<dbReference type="InterPro" id="IPR008969">
    <property type="entry name" value="CarboxyPept-like_regulatory"/>
</dbReference>
<accession>A0AAP2GEX8</accession>
<evidence type="ECO:0000256" key="4">
    <source>
        <dbReference type="ARBA" id="ARBA00022692"/>
    </source>
</evidence>
<dbReference type="InterPro" id="IPR023997">
    <property type="entry name" value="TonB-dep_OMP_SusC/RagA_CS"/>
</dbReference>
<dbReference type="InterPro" id="IPR036942">
    <property type="entry name" value="Beta-barrel_TonB_sf"/>
</dbReference>
<dbReference type="InterPro" id="IPR037066">
    <property type="entry name" value="Plug_dom_sf"/>
</dbReference>
<gene>
    <name evidence="12" type="ORF">KK078_19705</name>
</gene>
<protein>
    <submittedName>
        <fullName evidence="12">TonB-dependent receptor</fullName>
    </submittedName>
</protein>
<comment type="subcellular location">
    <subcellularLocation>
        <location evidence="1 8">Cell outer membrane</location>
        <topology evidence="1 8">Multi-pass membrane protein</topology>
    </subcellularLocation>
</comment>
<organism evidence="12 13">
    <name type="scientific">Dawidia soli</name>
    <dbReference type="NCBI Taxonomy" id="2782352"/>
    <lineage>
        <taxon>Bacteria</taxon>
        <taxon>Pseudomonadati</taxon>
        <taxon>Bacteroidota</taxon>
        <taxon>Cytophagia</taxon>
        <taxon>Cytophagales</taxon>
        <taxon>Chryseotaleaceae</taxon>
        <taxon>Dawidia</taxon>
    </lineage>
</organism>